<feature type="transmembrane region" description="Helical" evidence="2">
    <location>
        <begin position="159"/>
        <end position="180"/>
    </location>
</feature>
<keyword evidence="4" id="KW-1185">Reference proteome</keyword>
<gene>
    <name evidence="3" type="ORF">QCA50_014723</name>
</gene>
<evidence type="ECO:0000256" key="2">
    <source>
        <dbReference type="SAM" id="Phobius"/>
    </source>
</evidence>
<feature type="transmembrane region" description="Helical" evidence="2">
    <location>
        <begin position="130"/>
        <end position="147"/>
    </location>
</feature>
<sequence length="352" mass="39507">MSPTFVPVSRFTIPVLAGEDYAFNVKLALAAISVTCVSYGMQLILCIHCIRRLWARQPRTHFTIFLLFYTAFLGVVNTIWMATAPSSLQLYIMEWLQECRPISGQVPETCPKDLQAKYEWDTWLVDTLSVVSYVTGSAACDALLIWRCRQIWRSTSSRYTLLVTVLPILLLVGSIVVSNFFYPEDFRPENYIYLSITLALNILLTSLIIGRLSYCKHKIRQLMEEAEVNHYTFVSTMFIESAAPNVLCSIAMIISVAANTSYFQIAYAVSPAVQACANYFIILRGLQGIQGSWSDTSVMSSVRFAHTVEPPASSQVSPNRSQTDLPGYTKSEGKDNWLKVPEVINISRVNTA</sequence>
<reference evidence="3 4" key="1">
    <citation type="submission" date="2022-09" db="EMBL/GenBank/DDBJ databases">
        <authorList>
            <person name="Palmer J.M."/>
        </authorList>
    </citation>
    <scope>NUCLEOTIDE SEQUENCE [LARGE SCALE GENOMIC DNA]</scope>
    <source>
        <strain evidence="3 4">DSM 7382</strain>
    </source>
</reference>
<keyword evidence="2" id="KW-0812">Transmembrane</keyword>
<dbReference type="Proteomes" id="UP001385951">
    <property type="component" value="Unassembled WGS sequence"/>
</dbReference>
<feature type="transmembrane region" description="Helical" evidence="2">
    <location>
        <begin position="192"/>
        <end position="214"/>
    </location>
</feature>
<keyword evidence="2" id="KW-0472">Membrane</keyword>
<evidence type="ECO:0000256" key="1">
    <source>
        <dbReference type="SAM" id="MobiDB-lite"/>
    </source>
</evidence>
<protein>
    <submittedName>
        <fullName evidence="3">Uncharacterized protein</fullName>
    </submittedName>
</protein>
<feature type="transmembrane region" description="Helical" evidence="2">
    <location>
        <begin position="62"/>
        <end position="83"/>
    </location>
</feature>
<proteinExistence type="predicted"/>
<evidence type="ECO:0000313" key="3">
    <source>
        <dbReference type="EMBL" id="KAK7682137.1"/>
    </source>
</evidence>
<name>A0AAW0FXV6_9APHY</name>
<accession>A0AAW0FXV6</accession>
<comment type="caution">
    <text evidence="3">The sequence shown here is derived from an EMBL/GenBank/DDBJ whole genome shotgun (WGS) entry which is preliminary data.</text>
</comment>
<dbReference type="AlphaFoldDB" id="A0AAW0FXV6"/>
<feature type="transmembrane region" description="Helical" evidence="2">
    <location>
        <begin position="27"/>
        <end position="50"/>
    </location>
</feature>
<keyword evidence="2" id="KW-1133">Transmembrane helix</keyword>
<organism evidence="3 4">
    <name type="scientific">Cerrena zonata</name>
    <dbReference type="NCBI Taxonomy" id="2478898"/>
    <lineage>
        <taxon>Eukaryota</taxon>
        <taxon>Fungi</taxon>
        <taxon>Dikarya</taxon>
        <taxon>Basidiomycota</taxon>
        <taxon>Agaricomycotina</taxon>
        <taxon>Agaricomycetes</taxon>
        <taxon>Polyporales</taxon>
        <taxon>Cerrenaceae</taxon>
        <taxon>Cerrena</taxon>
    </lineage>
</organism>
<feature type="compositionally biased region" description="Polar residues" evidence="1">
    <location>
        <begin position="312"/>
        <end position="324"/>
    </location>
</feature>
<evidence type="ECO:0000313" key="4">
    <source>
        <dbReference type="Proteomes" id="UP001385951"/>
    </source>
</evidence>
<feature type="region of interest" description="Disordered" evidence="1">
    <location>
        <begin position="309"/>
        <end position="333"/>
    </location>
</feature>
<dbReference type="EMBL" id="JASBNA010000037">
    <property type="protein sequence ID" value="KAK7682137.1"/>
    <property type="molecule type" value="Genomic_DNA"/>
</dbReference>